<dbReference type="Gene3D" id="3.40.1800.10">
    <property type="entry name" value="His-Me finger endonucleases"/>
    <property type="match status" value="1"/>
</dbReference>
<reference evidence="1 2" key="1">
    <citation type="submission" date="2015-01" db="EMBL/GenBank/DDBJ databases">
        <title>Enhanced salinomycin production by adjusting the supply of polyketide extender units in Streptomyce albus DSM 41398.</title>
        <authorList>
            <person name="Lu C."/>
        </authorList>
    </citation>
    <scope>NUCLEOTIDE SEQUENCE [LARGE SCALE GENOMIC DNA]</scope>
    <source>
        <strain evidence="2">ATCC 21838 / DSM 41398 / FERM P-419 / JCM 4703 / NBRC 107858</strain>
    </source>
</reference>
<keyword evidence="1" id="KW-0255">Endonuclease</keyword>
<protein>
    <submittedName>
        <fullName evidence="1">Putative endonuclease VII</fullName>
    </submittedName>
</protein>
<dbReference type="InterPro" id="IPR044925">
    <property type="entry name" value="His-Me_finger_sf"/>
</dbReference>
<evidence type="ECO:0000313" key="2">
    <source>
        <dbReference type="Proteomes" id="UP000031523"/>
    </source>
</evidence>
<dbReference type="GO" id="GO:0004519">
    <property type="term" value="F:endonuclease activity"/>
    <property type="evidence" value="ECO:0007669"/>
    <property type="project" value="UniProtKB-KW"/>
</dbReference>
<evidence type="ECO:0000313" key="1">
    <source>
        <dbReference type="EMBL" id="AJE80383.1"/>
    </source>
</evidence>
<keyword evidence="1" id="KW-0540">Nuclease</keyword>
<dbReference type="AlphaFoldDB" id="A0A0B5EEM9"/>
<dbReference type="KEGG" id="sals:SLNWT_0007"/>
<gene>
    <name evidence="1" type="ORF">SLNWT_0007</name>
</gene>
<dbReference type="InterPro" id="IPR004211">
    <property type="entry name" value="Endonuclease_7"/>
</dbReference>
<dbReference type="Pfam" id="PF02945">
    <property type="entry name" value="Endonuclease_7"/>
    <property type="match status" value="1"/>
</dbReference>
<dbReference type="InterPro" id="IPR038563">
    <property type="entry name" value="Endonuclease_7_sf"/>
</dbReference>
<keyword evidence="1" id="KW-0378">Hydrolase</keyword>
<dbReference type="EMBL" id="CP010519">
    <property type="protein sequence ID" value="AJE80383.1"/>
    <property type="molecule type" value="Genomic_DNA"/>
</dbReference>
<name>A0A0B5EEM9_STRA4</name>
<proteinExistence type="predicted"/>
<keyword evidence="2" id="KW-1185">Reference proteome</keyword>
<accession>A0A0B5EEM9</accession>
<organism evidence="1 2">
    <name type="scientific">Streptomyces albus (strain ATCC 21838 / DSM 41398 / FERM P-419 / JCM 4703 / NBRC 107858)</name>
    <dbReference type="NCBI Taxonomy" id="1081613"/>
    <lineage>
        <taxon>Bacteria</taxon>
        <taxon>Bacillati</taxon>
        <taxon>Actinomycetota</taxon>
        <taxon>Actinomycetes</taxon>
        <taxon>Kitasatosporales</taxon>
        <taxon>Streptomycetaceae</taxon>
        <taxon>Streptomyces</taxon>
    </lineage>
</organism>
<dbReference type="SUPFAM" id="SSF54060">
    <property type="entry name" value="His-Me finger endonucleases"/>
    <property type="match status" value="1"/>
</dbReference>
<dbReference type="Proteomes" id="UP000031523">
    <property type="component" value="Chromosome"/>
</dbReference>
<sequence>MWLSLKAAHQRLVDLTHHTTVPAYLDHVNRYTFAAASHVLIGDTAVRGYKHRQQWRFLDREIQEAATRFAGLGIDPGDLIDAGLHTGRSRTWRSRVWQWISQGTYESELPQAQYPSDLPVGFSGQQLPEAFTRRTIASTRPLALMTWSGEVWLIPRAYAAVLDRAAEVEAGLAEQDKVCSGCGALAGREQWRSSSTAGFVTLCPSCAAQASRPYTGHMRGRKYTKTLAKRSPAEVFLCRMCPQPRRAMYWDHCHSHGLLRGPLCVKCNNSEGAPGFLDHPGAVEHLLQCTGCRAERTLPLHHRSDVVRRLAVFEPHAACTHELSWRYFCVEADGSVVARFQCYQHHPDLAWSVTVPSDEVTLLVRRFIHEASDSGAAWATTA</sequence>